<dbReference type="AlphaFoldDB" id="A0A2U1AX18"/>
<dbReference type="GeneID" id="78295470"/>
<organism evidence="1 2">
    <name type="scientific">Victivallis vadensis</name>
    <dbReference type="NCBI Taxonomy" id="172901"/>
    <lineage>
        <taxon>Bacteria</taxon>
        <taxon>Pseudomonadati</taxon>
        <taxon>Lentisphaerota</taxon>
        <taxon>Lentisphaeria</taxon>
        <taxon>Victivallales</taxon>
        <taxon>Victivallaceae</taxon>
        <taxon>Victivallis</taxon>
    </lineage>
</organism>
<dbReference type="Proteomes" id="UP000245959">
    <property type="component" value="Unassembled WGS sequence"/>
</dbReference>
<accession>A0A2U1AX18</accession>
<protein>
    <submittedName>
        <fullName evidence="1">Uncharacterized protein</fullName>
    </submittedName>
</protein>
<proteinExistence type="predicted"/>
<dbReference type="OrthoDB" id="9997056at2"/>
<evidence type="ECO:0000313" key="1">
    <source>
        <dbReference type="EMBL" id="PVY40960.1"/>
    </source>
</evidence>
<evidence type="ECO:0000313" key="2">
    <source>
        <dbReference type="Proteomes" id="UP000245959"/>
    </source>
</evidence>
<gene>
    <name evidence="1" type="ORF">C8D82_11511</name>
</gene>
<comment type="caution">
    <text evidence="1">The sequence shown here is derived from an EMBL/GenBank/DDBJ whole genome shotgun (WGS) entry which is preliminary data.</text>
</comment>
<dbReference type="EMBL" id="QEKH01000015">
    <property type="protein sequence ID" value="PVY40960.1"/>
    <property type="molecule type" value="Genomic_DNA"/>
</dbReference>
<sequence length="179" mass="21049">MRRCEVYEAMSRERIILFPTLILKLDRLSESDLIARWRGTVDLTMDYCPENRPGWMSKVFWTSTALETGRMILAKERSHRERVRLRLQKLARLNNLKLRKWASWQRCADKRKLIETHLATQGHDPFYCHCIRTQFLNSGVNLETLPAAYVTLWLWEALPPPEQSLPLSRQKAAVMPEAV</sequence>
<name>A0A2U1AX18_9BACT</name>
<keyword evidence="2" id="KW-1185">Reference proteome</keyword>
<dbReference type="RefSeq" id="WP_133245145.1">
    <property type="nucleotide sequence ID" value="NZ_CABMMC010000002.1"/>
</dbReference>
<reference evidence="1 2" key="1">
    <citation type="submission" date="2018-04" db="EMBL/GenBank/DDBJ databases">
        <title>Genomic Encyclopedia of Type Strains, Phase IV (KMG-IV): sequencing the most valuable type-strain genomes for metagenomic binning, comparative biology and taxonomic classification.</title>
        <authorList>
            <person name="Goeker M."/>
        </authorList>
    </citation>
    <scope>NUCLEOTIDE SEQUENCE [LARGE SCALE GENOMIC DNA]</scope>
    <source>
        <strain evidence="1 2">DSM 14823</strain>
    </source>
</reference>